<keyword evidence="1" id="KW-1133">Transmembrane helix</keyword>
<feature type="chain" id="PRO_5016366423" evidence="2">
    <location>
        <begin position="25"/>
        <end position="102"/>
    </location>
</feature>
<evidence type="ECO:0000256" key="1">
    <source>
        <dbReference type="SAM" id="Phobius"/>
    </source>
</evidence>
<evidence type="ECO:0000256" key="2">
    <source>
        <dbReference type="SAM" id="SignalP"/>
    </source>
</evidence>
<keyword evidence="2" id="KW-0732">Signal</keyword>
<keyword evidence="1" id="KW-0472">Membrane</keyword>
<accession>A0A314L4A4</accession>
<gene>
    <name evidence="3" type="ORF">A4A49_35326</name>
</gene>
<protein>
    <submittedName>
        <fullName evidence="3">Uncharacterized protein</fullName>
    </submittedName>
</protein>
<sequence length="102" mass="11779">MKVLVLGSWLCLIIFLQTLPYSTCKFTPKSTNHELIFPNENKEKIANNECMDVHKVVHQRRGVYGGADLLRKGPKKNEANYIFERPILVSSFFLFLFVAFTL</sequence>
<reference evidence="3" key="1">
    <citation type="submission" date="2016-11" db="EMBL/GenBank/DDBJ databases">
        <title>The genome of Nicotiana attenuata.</title>
        <authorList>
            <person name="Xu S."/>
            <person name="Brockmoeller T."/>
            <person name="Gaquerel E."/>
            <person name="Navarro A."/>
            <person name="Kuhl H."/>
            <person name="Gase K."/>
            <person name="Ling Z."/>
            <person name="Zhou W."/>
            <person name="Kreitzer C."/>
            <person name="Stanke M."/>
            <person name="Tang H."/>
            <person name="Lyons E."/>
            <person name="Pandey P."/>
            <person name="Pandey S.P."/>
            <person name="Timmermann B."/>
            <person name="Baldwin I.T."/>
        </authorList>
    </citation>
    <scope>NUCLEOTIDE SEQUENCE [LARGE SCALE GENOMIC DNA]</scope>
    <source>
        <strain evidence="3">UT</strain>
    </source>
</reference>
<keyword evidence="4" id="KW-1185">Reference proteome</keyword>
<dbReference type="EMBL" id="MJEQ01000438">
    <property type="protein sequence ID" value="OIT36383.1"/>
    <property type="molecule type" value="Genomic_DNA"/>
</dbReference>
<feature type="transmembrane region" description="Helical" evidence="1">
    <location>
        <begin position="82"/>
        <end position="100"/>
    </location>
</feature>
<comment type="caution">
    <text evidence="3">The sequence shown here is derived from an EMBL/GenBank/DDBJ whole genome shotgun (WGS) entry which is preliminary data.</text>
</comment>
<keyword evidence="1" id="KW-0812">Transmembrane</keyword>
<evidence type="ECO:0000313" key="4">
    <source>
        <dbReference type="Proteomes" id="UP000187609"/>
    </source>
</evidence>
<proteinExistence type="predicted"/>
<organism evidence="3 4">
    <name type="scientific">Nicotiana attenuata</name>
    <name type="common">Coyote tobacco</name>
    <dbReference type="NCBI Taxonomy" id="49451"/>
    <lineage>
        <taxon>Eukaryota</taxon>
        <taxon>Viridiplantae</taxon>
        <taxon>Streptophyta</taxon>
        <taxon>Embryophyta</taxon>
        <taxon>Tracheophyta</taxon>
        <taxon>Spermatophyta</taxon>
        <taxon>Magnoliopsida</taxon>
        <taxon>eudicotyledons</taxon>
        <taxon>Gunneridae</taxon>
        <taxon>Pentapetalae</taxon>
        <taxon>asterids</taxon>
        <taxon>lamiids</taxon>
        <taxon>Solanales</taxon>
        <taxon>Solanaceae</taxon>
        <taxon>Nicotianoideae</taxon>
        <taxon>Nicotianeae</taxon>
        <taxon>Nicotiana</taxon>
    </lineage>
</organism>
<dbReference type="Gramene" id="OIT36383">
    <property type="protein sequence ID" value="OIT36383"/>
    <property type="gene ID" value="A4A49_35326"/>
</dbReference>
<evidence type="ECO:0000313" key="3">
    <source>
        <dbReference type="EMBL" id="OIT36383.1"/>
    </source>
</evidence>
<feature type="signal peptide" evidence="2">
    <location>
        <begin position="1"/>
        <end position="24"/>
    </location>
</feature>
<name>A0A314L4A4_NICAT</name>
<dbReference type="AlphaFoldDB" id="A0A314L4A4"/>
<dbReference type="Proteomes" id="UP000187609">
    <property type="component" value="Unassembled WGS sequence"/>
</dbReference>